<protein>
    <recommendedName>
        <fullName evidence="3">SPOR domain-containing protein</fullName>
    </recommendedName>
</protein>
<keyword evidence="5" id="KW-1185">Reference proteome</keyword>
<evidence type="ECO:0000259" key="3">
    <source>
        <dbReference type="PROSITE" id="PS51724"/>
    </source>
</evidence>
<feature type="compositionally biased region" description="Low complexity" evidence="1">
    <location>
        <begin position="271"/>
        <end position="281"/>
    </location>
</feature>
<feature type="compositionally biased region" description="Low complexity" evidence="1">
    <location>
        <begin position="323"/>
        <end position="348"/>
    </location>
</feature>
<reference evidence="4 5" key="1">
    <citation type="submission" date="2023-08" db="EMBL/GenBank/DDBJ databases">
        <title>Functional and genomic diversity of the sorghum phyllosphere microbiome.</title>
        <authorList>
            <person name="Shade A."/>
        </authorList>
    </citation>
    <scope>NUCLEOTIDE SEQUENCE [LARGE SCALE GENOMIC DNA]</scope>
    <source>
        <strain evidence="4 5">SORGH_AS_0335</strain>
    </source>
</reference>
<keyword evidence="2" id="KW-0472">Membrane</keyword>
<dbReference type="RefSeq" id="WP_309825393.1">
    <property type="nucleotide sequence ID" value="NZ_JAVIZX010000001.1"/>
</dbReference>
<gene>
    <name evidence="4" type="ORF">QE399_000141</name>
</gene>
<feature type="transmembrane region" description="Helical" evidence="2">
    <location>
        <begin position="82"/>
        <end position="104"/>
    </location>
</feature>
<dbReference type="Pfam" id="PF05036">
    <property type="entry name" value="SPOR"/>
    <property type="match status" value="1"/>
</dbReference>
<feature type="domain" description="SPOR" evidence="3">
    <location>
        <begin position="422"/>
        <end position="502"/>
    </location>
</feature>
<proteinExistence type="predicted"/>
<dbReference type="SUPFAM" id="SSF110997">
    <property type="entry name" value="Sporulation related repeat"/>
    <property type="match status" value="1"/>
</dbReference>
<comment type="caution">
    <text evidence="4">The sequence shown here is derived from an EMBL/GenBank/DDBJ whole genome shotgun (WGS) entry which is preliminary data.</text>
</comment>
<feature type="transmembrane region" description="Helical" evidence="2">
    <location>
        <begin position="169"/>
        <end position="190"/>
    </location>
</feature>
<keyword evidence="2" id="KW-1133">Transmembrane helix</keyword>
<feature type="transmembrane region" description="Helical" evidence="2">
    <location>
        <begin position="110"/>
        <end position="130"/>
    </location>
</feature>
<sequence length="502" mass="49414">MQALTAYTADASPAPAMAAPRRAEGGAMPALYRAAIGPLHTERYLSFFEREDDTGRRLTGWNSAAALCTLNWMVFRQLWGAALVYVAALEGVALLVFVLGYQWLDLPLPVLAGLGLAWLFAASVLPGLYGDAIMHAEVRKKITKALSEAPTLAQARQRLEQQAPTRRRLMAFVAANAALAGLVAALWFALPGDGRAALERLRAGPAPGAPVAANAMPSASTPAVAAASTGAAAPAAAPDSPTPAPTAADSAATAAAAPATAAASLPAMPASDGAAAASEPAAPAPAPASLPAPASARSPAAVPASAPASGPSPVAAPAPAPGPAARASAPAPAQTPARASAALPAQAPASAAPRATSIAPVAQAPASAAAPAASAAAPAPRRAATASGNRRAPSAAAQAAPAPAPAPVLTAAAALPPLPEGGAAERQLFINVGLFADPANARRAHARLLANGLPSSTAQVTQRSTGRQLTRVRVGPFTATSDANAAVATIRAMELEAAAALQ</sequence>
<dbReference type="PROSITE" id="PS51724">
    <property type="entry name" value="SPOR"/>
    <property type="match status" value="1"/>
</dbReference>
<dbReference type="Proteomes" id="UP001267710">
    <property type="component" value="Unassembled WGS sequence"/>
</dbReference>
<name>A0ABU1I5F0_9BURK</name>
<evidence type="ECO:0000256" key="1">
    <source>
        <dbReference type="SAM" id="MobiDB-lite"/>
    </source>
</evidence>
<dbReference type="InterPro" id="IPR007730">
    <property type="entry name" value="SPOR-like_dom"/>
</dbReference>
<dbReference type="InterPro" id="IPR036680">
    <property type="entry name" value="SPOR-like_sf"/>
</dbReference>
<organism evidence="4 5">
    <name type="scientific">Paracidovorax wautersii</name>
    <dbReference type="NCBI Taxonomy" id="1177982"/>
    <lineage>
        <taxon>Bacteria</taxon>
        <taxon>Pseudomonadati</taxon>
        <taxon>Pseudomonadota</taxon>
        <taxon>Betaproteobacteria</taxon>
        <taxon>Burkholderiales</taxon>
        <taxon>Comamonadaceae</taxon>
        <taxon>Paracidovorax</taxon>
    </lineage>
</organism>
<feature type="compositionally biased region" description="Low complexity" evidence="1">
    <location>
        <begin position="291"/>
        <end position="313"/>
    </location>
</feature>
<accession>A0ABU1I5F0</accession>
<keyword evidence="2" id="KW-0812">Transmembrane</keyword>
<evidence type="ECO:0000313" key="4">
    <source>
        <dbReference type="EMBL" id="MDR6212452.1"/>
    </source>
</evidence>
<evidence type="ECO:0000256" key="2">
    <source>
        <dbReference type="SAM" id="Phobius"/>
    </source>
</evidence>
<feature type="region of interest" description="Disordered" evidence="1">
    <location>
        <begin position="371"/>
        <end position="401"/>
    </location>
</feature>
<dbReference type="Gene3D" id="3.30.70.1070">
    <property type="entry name" value="Sporulation related repeat"/>
    <property type="match status" value="1"/>
</dbReference>
<dbReference type="EMBL" id="JAVIZX010000001">
    <property type="protein sequence ID" value="MDR6212452.1"/>
    <property type="molecule type" value="Genomic_DNA"/>
</dbReference>
<evidence type="ECO:0000313" key="5">
    <source>
        <dbReference type="Proteomes" id="UP001267710"/>
    </source>
</evidence>
<feature type="region of interest" description="Disordered" evidence="1">
    <location>
        <begin position="271"/>
        <end position="348"/>
    </location>
</feature>